<keyword evidence="2" id="KW-1185">Reference proteome</keyword>
<name>T1JXQ8_TETUR</name>
<dbReference type="EnsemblMetazoa" id="tetur02g12890.1">
    <property type="protein sequence ID" value="tetur02g12890.1"/>
    <property type="gene ID" value="tetur02g12890"/>
</dbReference>
<dbReference type="Proteomes" id="UP000015104">
    <property type="component" value="Unassembled WGS sequence"/>
</dbReference>
<organism evidence="1 2">
    <name type="scientific">Tetranychus urticae</name>
    <name type="common">Two-spotted spider mite</name>
    <dbReference type="NCBI Taxonomy" id="32264"/>
    <lineage>
        <taxon>Eukaryota</taxon>
        <taxon>Metazoa</taxon>
        <taxon>Ecdysozoa</taxon>
        <taxon>Arthropoda</taxon>
        <taxon>Chelicerata</taxon>
        <taxon>Arachnida</taxon>
        <taxon>Acari</taxon>
        <taxon>Acariformes</taxon>
        <taxon>Trombidiformes</taxon>
        <taxon>Prostigmata</taxon>
        <taxon>Eleutherengona</taxon>
        <taxon>Raphignathae</taxon>
        <taxon>Tetranychoidea</taxon>
        <taxon>Tetranychidae</taxon>
        <taxon>Tetranychus</taxon>
    </lineage>
</organism>
<accession>T1JXQ8</accession>
<evidence type="ECO:0000313" key="1">
    <source>
        <dbReference type="EnsemblMetazoa" id="tetur02g12890.1"/>
    </source>
</evidence>
<sequence>MYQPRNSDFPWYNIGSIIHHFHEMISNQIRSRRISQIYPIVGSQELGHSLNYFEQL</sequence>
<dbReference type="EMBL" id="CAEY01000835">
    <property type="status" value="NOT_ANNOTATED_CDS"/>
    <property type="molecule type" value="Genomic_DNA"/>
</dbReference>
<proteinExistence type="predicted"/>
<dbReference type="HOGENOM" id="CLU_3016798_0_0_1"/>
<protein>
    <submittedName>
        <fullName evidence="1">Uncharacterized protein</fullName>
    </submittedName>
</protein>
<dbReference type="AlphaFoldDB" id="T1JXQ8"/>
<reference evidence="2" key="1">
    <citation type="submission" date="2011-08" db="EMBL/GenBank/DDBJ databases">
        <authorList>
            <person name="Rombauts S."/>
        </authorList>
    </citation>
    <scope>NUCLEOTIDE SEQUENCE</scope>
    <source>
        <strain evidence="2">London</strain>
    </source>
</reference>
<reference evidence="1" key="2">
    <citation type="submission" date="2015-06" db="UniProtKB">
        <authorList>
            <consortium name="EnsemblMetazoa"/>
        </authorList>
    </citation>
    <scope>IDENTIFICATION</scope>
</reference>
<evidence type="ECO:0000313" key="2">
    <source>
        <dbReference type="Proteomes" id="UP000015104"/>
    </source>
</evidence>